<proteinExistence type="predicted"/>
<dbReference type="OrthoDB" id="7867799at2"/>
<dbReference type="RefSeq" id="WP_089278338.1">
    <property type="nucleotide sequence ID" value="NZ_FZON01000023.1"/>
</dbReference>
<dbReference type="EMBL" id="FZON01000023">
    <property type="protein sequence ID" value="SNS63078.1"/>
    <property type="molecule type" value="Genomic_DNA"/>
</dbReference>
<name>A0A239G2Z4_9RHOB</name>
<gene>
    <name evidence="1" type="ORF">SAMN04488078_102365</name>
</gene>
<dbReference type="AlphaFoldDB" id="A0A239G2Z4"/>
<sequence>MTRDNVQIGMGHRSLNTRIDVYLSEVGFGLNPAQLRRARLRQIITLECASDAELASLGIHRDDILPFVFRDLLAA</sequence>
<organism evidence="1 2">
    <name type="scientific">Antarctobacter heliothermus</name>
    <dbReference type="NCBI Taxonomy" id="74033"/>
    <lineage>
        <taxon>Bacteria</taxon>
        <taxon>Pseudomonadati</taxon>
        <taxon>Pseudomonadota</taxon>
        <taxon>Alphaproteobacteria</taxon>
        <taxon>Rhodobacterales</taxon>
        <taxon>Roseobacteraceae</taxon>
        <taxon>Antarctobacter</taxon>
    </lineage>
</organism>
<evidence type="ECO:0008006" key="3">
    <source>
        <dbReference type="Google" id="ProtNLM"/>
    </source>
</evidence>
<accession>A0A239G2Z4</accession>
<evidence type="ECO:0000313" key="1">
    <source>
        <dbReference type="EMBL" id="SNS63078.1"/>
    </source>
</evidence>
<reference evidence="1 2" key="1">
    <citation type="submission" date="2017-06" db="EMBL/GenBank/DDBJ databases">
        <authorList>
            <person name="Kim H.J."/>
            <person name="Triplett B.A."/>
        </authorList>
    </citation>
    <scope>NUCLEOTIDE SEQUENCE [LARGE SCALE GENOMIC DNA]</scope>
    <source>
        <strain evidence="1 2">DSM 11445</strain>
    </source>
</reference>
<evidence type="ECO:0000313" key="2">
    <source>
        <dbReference type="Proteomes" id="UP000198440"/>
    </source>
</evidence>
<protein>
    <recommendedName>
        <fullName evidence="3">DUF1127 domain-containing protein</fullName>
    </recommendedName>
</protein>
<dbReference type="Proteomes" id="UP000198440">
    <property type="component" value="Unassembled WGS sequence"/>
</dbReference>